<keyword evidence="1" id="KW-0812">Transmembrane</keyword>
<dbReference type="EMBL" id="CP002280">
    <property type="protein sequence ID" value="ADP40529.1"/>
    <property type="molecule type" value="Genomic_DNA"/>
</dbReference>
<evidence type="ECO:0000313" key="3">
    <source>
        <dbReference type="Proteomes" id="UP000000387"/>
    </source>
</evidence>
<reference evidence="3" key="1">
    <citation type="submission" date="2010-10" db="EMBL/GenBank/DDBJ databases">
        <title>The complete genome of Rothia dentocariosa ATCC 17931.</title>
        <authorList>
            <person name="Muzny D."/>
            <person name="Qin X."/>
            <person name="Buhay C."/>
            <person name="Dugan-Rocha S."/>
            <person name="Ding Y."/>
            <person name="Chen G."/>
            <person name="Hawes A."/>
            <person name="Holder M."/>
            <person name="Jhangiani S."/>
            <person name="Johnson A."/>
            <person name="Khan Z."/>
            <person name="Li Z."/>
            <person name="Liu W."/>
            <person name="Liu X."/>
            <person name="Perez L."/>
            <person name="Shen H."/>
            <person name="Wang Q."/>
            <person name="Watt J."/>
            <person name="Xi L."/>
            <person name="Xin Y."/>
            <person name="Zhou J."/>
            <person name="Deng J."/>
            <person name="Jiang H."/>
            <person name="Liu Y."/>
            <person name="Qu J."/>
            <person name="Song X.-Z."/>
            <person name="Zhang L."/>
            <person name="Villasana D."/>
            <person name="Johnson A."/>
            <person name="Liu J."/>
            <person name="Liyanage D."/>
            <person name="Lorensuhewa L."/>
            <person name="Robinson T."/>
            <person name="Song A."/>
            <person name="Song B.-B."/>
            <person name="Dinh H."/>
            <person name="Thornton R."/>
            <person name="Coyle M."/>
            <person name="Francisco L."/>
            <person name="Jackson L."/>
            <person name="Javaid M."/>
            <person name="Korchina V."/>
            <person name="Kovar C."/>
            <person name="Mata R."/>
            <person name="Mathew T."/>
            <person name="Ngo R."/>
            <person name="Nguyen L."/>
            <person name="Nguyen N."/>
            <person name="Okwuonu G."/>
            <person name="Ongeri F."/>
            <person name="Pham C."/>
            <person name="Simmons D."/>
            <person name="Wilczek-Boney K."/>
            <person name="Hale W."/>
            <person name="Jakkamsetti A."/>
            <person name="Pham P."/>
            <person name="Ruth R."/>
            <person name="San Lucas F."/>
            <person name="Warren J."/>
            <person name="Zhang J."/>
            <person name="Zhao Z."/>
            <person name="Zhou C."/>
            <person name="Zhu D."/>
            <person name="Lee S."/>
            <person name="Bess C."/>
            <person name="Blankenburg K."/>
            <person name="Forbes L."/>
            <person name="Fu Q."/>
            <person name="Gubbala S."/>
            <person name="Hirani K."/>
            <person name="Jayaseelan J.C."/>
            <person name="Lara F."/>
            <person name="Munidasa M."/>
            <person name="Palculict T."/>
            <person name="Patil S."/>
            <person name="Pu L.-L."/>
            <person name="Saada N."/>
            <person name="Tang L."/>
            <person name="Weissenberger G."/>
            <person name="Zhu Y."/>
            <person name="Hemphill L."/>
            <person name="Shang Y."/>
            <person name="Youmans B."/>
            <person name="Ayvaz T."/>
            <person name="Ross M."/>
            <person name="Santibanez J."/>
            <person name="Aqrawi P."/>
            <person name="Gross S."/>
            <person name="Joshi V."/>
            <person name="Fowler G."/>
            <person name="Nazareth L."/>
            <person name="Reid J."/>
            <person name="Worley K."/>
            <person name="Petrosino J."/>
            <person name="Highlander S."/>
            <person name="Gibbs R."/>
        </authorList>
    </citation>
    <scope>NUCLEOTIDE SEQUENCE [LARGE SCALE GENOMIC DNA]</scope>
    <source>
        <strain evidence="3">ATCC 17931 / CDC X599 / XDIA</strain>
    </source>
</reference>
<protein>
    <submittedName>
        <fullName evidence="2">Uncharacterized protein</fullName>
    </submittedName>
</protein>
<name>E3H3Y7_ROTDC</name>
<evidence type="ECO:0000313" key="2">
    <source>
        <dbReference type="EMBL" id="ADP40529.1"/>
    </source>
</evidence>
<dbReference type="KEGG" id="rdn:HMPREF0733_11072"/>
<sequence>MVHKLLVFYKFEQYNVLVSVFSQHVIAPSRQPVRGANMAHNDHQDKQPKRKEMPSSLWVFALATFVLALPRIGDGRILPLDLTTSFIIGAVLIVCGFWIMYREHKKSSTQKNKLHDH</sequence>
<keyword evidence="1" id="KW-0472">Membrane</keyword>
<feature type="transmembrane region" description="Helical" evidence="1">
    <location>
        <begin position="55"/>
        <end position="72"/>
    </location>
</feature>
<dbReference type="AlphaFoldDB" id="E3H3Y7"/>
<keyword evidence="1" id="KW-1133">Transmembrane helix</keyword>
<proteinExistence type="predicted"/>
<evidence type="ECO:0000256" key="1">
    <source>
        <dbReference type="SAM" id="Phobius"/>
    </source>
</evidence>
<accession>E3H3Y7</accession>
<dbReference type="Proteomes" id="UP000000387">
    <property type="component" value="Chromosome"/>
</dbReference>
<dbReference type="HOGENOM" id="CLU_2083116_0_0_11"/>
<gene>
    <name evidence="2" type="ordered locus">HMPREF0733_11072</name>
</gene>
<organism evidence="2 3">
    <name type="scientific">Rothia dentocariosa (strain ATCC 17931 / CDC X599 / XDIA)</name>
    <dbReference type="NCBI Taxonomy" id="762948"/>
    <lineage>
        <taxon>Bacteria</taxon>
        <taxon>Bacillati</taxon>
        <taxon>Actinomycetota</taxon>
        <taxon>Actinomycetes</taxon>
        <taxon>Micrococcales</taxon>
        <taxon>Micrococcaceae</taxon>
        <taxon>Rothia</taxon>
    </lineage>
</organism>
<feature type="transmembrane region" description="Helical" evidence="1">
    <location>
        <begin position="84"/>
        <end position="101"/>
    </location>
</feature>